<dbReference type="PANTHER" id="PTHR33169">
    <property type="entry name" value="PADR-FAMILY TRANSCRIPTIONAL REGULATOR"/>
    <property type="match status" value="1"/>
</dbReference>
<protein>
    <submittedName>
        <fullName evidence="2">DNA-binding PadR family transcriptional regulator</fullName>
    </submittedName>
</protein>
<dbReference type="Gene3D" id="1.10.10.10">
    <property type="entry name" value="Winged helix-like DNA-binding domain superfamily/Winged helix DNA-binding domain"/>
    <property type="match status" value="1"/>
</dbReference>
<dbReference type="EMBL" id="JAGIKX010000013">
    <property type="protein sequence ID" value="MBP2257751.1"/>
    <property type="molecule type" value="Genomic_DNA"/>
</dbReference>
<keyword evidence="2" id="KW-0238">DNA-binding</keyword>
<dbReference type="InterPro" id="IPR005149">
    <property type="entry name" value="Tscrpt_reg_PadR_N"/>
</dbReference>
<keyword evidence="3" id="KW-1185">Reference proteome</keyword>
<evidence type="ECO:0000259" key="1">
    <source>
        <dbReference type="Pfam" id="PF03551"/>
    </source>
</evidence>
<name>A0ABS4S8D3_9BACI</name>
<dbReference type="GO" id="GO:0003677">
    <property type="term" value="F:DNA binding"/>
    <property type="evidence" value="ECO:0007669"/>
    <property type="project" value="UniProtKB-KW"/>
</dbReference>
<accession>A0ABS4S8D3</accession>
<dbReference type="SUPFAM" id="SSF46785">
    <property type="entry name" value="Winged helix' DNA-binding domain"/>
    <property type="match status" value="1"/>
</dbReference>
<dbReference type="Pfam" id="PF03551">
    <property type="entry name" value="PadR"/>
    <property type="match status" value="1"/>
</dbReference>
<feature type="domain" description="Transcription regulator PadR N-terminal" evidence="1">
    <location>
        <begin position="20"/>
        <end position="87"/>
    </location>
</feature>
<dbReference type="InterPro" id="IPR036390">
    <property type="entry name" value="WH_DNA-bd_sf"/>
</dbReference>
<reference evidence="2 3" key="1">
    <citation type="submission" date="2021-03" db="EMBL/GenBank/DDBJ databases">
        <title>Genomic Encyclopedia of Type Strains, Phase IV (KMG-IV): sequencing the most valuable type-strain genomes for metagenomic binning, comparative biology and taxonomic classification.</title>
        <authorList>
            <person name="Goeker M."/>
        </authorList>
    </citation>
    <scope>NUCLEOTIDE SEQUENCE [LARGE SCALE GENOMIC DNA]</scope>
    <source>
        <strain evidence="2 3">DSM 25790</strain>
    </source>
</reference>
<dbReference type="Proteomes" id="UP001519294">
    <property type="component" value="Unassembled WGS sequence"/>
</dbReference>
<organism evidence="2 3">
    <name type="scientific">Virgibacillus alimentarius</name>
    <dbReference type="NCBI Taxonomy" id="698769"/>
    <lineage>
        <taxon>Bacteria</taxon>
        <taxon>Bacillati</taxon>
        <taxon>Bacillota</taxon>
        <taxon>Bacilli</taxon>
        <taxon>Bacillales</taxon>
        <taxon>Bacillaceae</taxon>
        <taxon>Virgibacillus</taxon>
    </lineage>
</organism>
<evidence type="ECO:0000313" key="3">
    <source>
        <dbReference type="Proteomes" id="UP001519294"/>
    </source>
</evidence>
<comment type="caution">
    <text evidence="2">The sequence shown here is derived from an EMBL/GenBank/DDBJ whole genome shotgun (WGS) entry which is preliminary data.</text>
</comment>
<sequence>MARYTTEMEELTDTPFYILLSLMEAKHGYFIMKSIETMTNGNFIVGPASMYTTIQKLLSAELIELVDEGDRRKKTYITTKKGVQLLKKEVKRRQEMVRHAEKMFKEKGEPLA</sequence>
<proteinExistence type="predicted"/>
<dbReference type="InterPro" id="IPR052509">
    <property type="entry name" value="Metal_resp_DNA-bind_regulator"/>
</dbReference>
<evidence type="ECO:0000313" key="2">
    <source>
        <dbReference type="EMBL" id="MBP2257751.1"/>
    </source>
</evidence>
<dbReference type="InterPro" id="IPR036388">
    <property type="entry name" value="WH-like_DNA-bd_sf"/>
</dbReference>
<dbReference type="RefSeq" id="WP_226371138.1">
    <property type="nucleotide sequence ID" value="NZ_JAGIKX010000013.1"/>
</dbReference>
<dbReference type="PANTHER" id="PTHR33169:SF13">
    <property type="entry name" value="PADR-FAMILY TRANSCRIPTIONAL REGULATOR"/>
    <property type="match status" value="1"/>
</dbReference>
<gene>
    <name evidence="2" type="ORF">J2Z81_001705</name>
</gene>